<dbReference type="AlphaFoldDB" id="A0A913ZAG9"/>
<dbReference type="Proteomes" id="UP000887568">
    <property type="component" value="Unplaced"/>
</dbReference>
<organism evidence="1 2">
    <name type="scientific">Patiria miniata</name>
    <name type="common">Bat star</name>
    <name type="synonym">Asterina miniata</name>
    <dbReference type="NCBI Taxonomy" id="46514"/>
    <lineage>
        <taxon>Eukaryota</taxon>
        <taxon>Metazoa</taxon>
        <taxon>Echinodermata</taxon>
        <taxon>Eleutherozoa</taxon>
        <taxon>Asterozoa</taxon>
        <taxon>Asteroidea</taxon>
        <taxon>Valvatacea</taxon>
        <taxon>Valvatida</taxon>
        <taxon>Asterinidae</taxon>
        <taxon>Patiria</taxon>
    </lineage>
</organism>
<evidence type="ECO:0000313" key="1">
    <source>
        <dbReference type="EnsemblMetazoa" id="XP_038048006.1"/>
    </source>
</evidence>
<sequence>MGGSNESKVVSAPSSADEISSGMIKNKSFSFWKFFKNRRNKNRAAPALPEDQPIIVARPKTRSGGIAYEYFVHEKFGFLKKPPARLQKLMEAKKLREARGDAKLREEIENRMNLAEERRRNVIDKVRRQQTRHLVVDIGRARYNLAALKEEKIQMTAERLHQKEMMSQIVQDRAIIHRGFRKMQRKQRRADVRLCAALKNLALREEEVDQARKVIVASPMRGVEPDQIEEEELGEECIEL</sequence>
<proteinExistence type="predicted"/>
<protein>
    <submittedName>
        <fullName evidence="1">Uncharacterized protein</fullName>
    </submittedName>
</protein>
<keyword evidence="2" id="KW-1185">Reference proteome</keyword>
<dbReference type="GeneID" id="119722072"/>
<accession>A0A913ZAG9</accession>
<name>A0A913ZAG9_PATMI</name>
<reference evidence="1" key="1">
    <citation type="submission" date="2022-11" db="UniProtKB">
        <authorList>
            <consortium name="EnsemblMetazoa"/>
        </authorList>
    </citation>
    <scope>IDENTIFICATION</scope>
</reference>
<dbReference type="RefSeq" id="XP_038048006.1">
    <property type="nucleotide sequence ID" value="XM_038192078.1"/>
</dbReference>
<evidence type="ECO:0000313" key="2">
    <source>
        <dbReference type="Proteomes" id="UP000887568"/>
    </source>
</evidence>
<dbReference type="EnsemblMetazoa" id="XM_038192078.1">
    <property type="protein sequence ID" value="XP_038048006.1"/>
    <property type="gene ID" value="LOC119722072"/>
</dbReference>